<dbReference type="InterPro" id="IPR013212">
    <property type="entry name" value="Mad3/Bub1_I"/>
</dbReference>
<name>A0A200PX52_MACCD</name>
<comment type="caution">
    <text evidence="3">The sequence shown here is derived from an EMBL/GenBank/DDBJ whole genome shotgun (WGS) entry which is preliminary data.</text>
</comment>
<proteinExistence type="predicted"/>
<feature type="compositionally biased region" description="Basic and acidic residues" evidence="1">
    <location>
        <begin position="366"/>
        <end position="377"/>
    </location>
</feature>
<dbReference type="Proteomes" id="UP000195402">
    <property type="component" value="Unassembled WGS sequence"/>
</dbReference>
<dbReference type="STRING" id="56857.A0A200PX52"/>
<dbReference type="Pfam" id="PF08311">
    <property type="entry name" value="Mad3_BUB1_I"/>
    <property type="match status" value="1"/>
</dbReference>
<sequence>MANDLFSSLISDIKNYTGEDPLHPWLRGVRKMRESLPPLLLKEKLPRFLQKCAQTFQSDRRYRNDSRYLRIWIQLLDFVDDPRALLRTMEINRIGMKKALFYEAYALYYEKLKKFEEAEKMYHLGVQNLAQPTEELQKSYEQFLHRMAQRNRRKARREELRAGMTAKNIPSNRKEIEEPKEDICKVENTKVMKESCEDTRWNSTKSYHGIPGNFSGINGDPSGSKEVMGATKSRSSLKKLAINDSSSNKSSRFCNDETVVVKFVDTAIVGKSEAEDACHHGLVDPTINMKEAMNAINSMFREPLDLEPVRRRKVNRSPPKVEQRMSTGFEVFVDECLDDGGSLSDESKENGEVPTISDPLNPVKAETTKKTETRKPLQETFKIFVDEEESSESGEGNDDDDNLANHELEIQNSVEGSVSQLGAFVFPTPRDLSCNDSDDLDAESSRNLKLREDTVVCRFVGSTILDEPEVENACHHGLVDPTINLKEAMDDINSMFGKPLDFVRTTRPKKQAKLPDKKRDCGGFSILPDEDMEVQQNPRASSCLSRKLGSDSDLFEPTVFTKEAMDDINEMFGKPLDF</sequence>
<feature type="region of interest" description="Disordered" evidence="1">
    <location>
        <begin position="340"/>
        <end position="403"/>
    </location>
</feature>
<evidence type="ECO:0000313" key="3">
    <source>
        <dbReference type="EMBL" id="OVA02770.1"/>
    </source>
</evidence>
<keyword evidence="4" id="KW-1185">Reference proteome</keyword>
<dbReference type="GO" id="GO:0007094">
    <property type="term" value="P:mitotic spindle assembly checkpoint signaling"/>
    <property type="evidence" value="ECO:0007669"/>
    <property type="project" value="InterPro"/>
</dbReference>
<organism evidence="3 4">
    <name type="scientific">Macleaya cordata</name>
    <name type="common">Five-seeded plume-poppy</name>
    <name type="synonym">Bocconia cordata</name>
    <dbReference type="NCBI Taxonomy" id="56857"/>
    <lineage>
        <taxon>Eukaryota</taxon>
        <taxon>Viridiplantae</taxon>
        <taxon>Streptophyta</taxon>
        <taxon>Embryophyta</taxon>
        <taxon>Tracheophyta</taxon>
        <taxon>Spermatophyta</taxon>
        <taxon>Magnoliopsida</taxon>
        <taxon>Ranunculales</taxon>
        <taxon>Papaveraceae</taxon>
        <taxon>Papaveroideae</taxon>
        <taxon>Macleaya</taxon>
    </lineage>
</organism>
<reference evidence="3 4" key="1">
    <citation type="journal article" date="2017" name="Mol. Plant">
        <title>The Genome of Medicinal Plant Macleaya cordata Provides New Insights into Benzylisoquinoline Alkaloids Metabolism.</title>
        <authorList>
            <person name="Liu X."/>
            <person name="Liu Y."/>
            <person name="Huang P."/>
            <person name="Ma Y."/>
            <person name="Qing Z."/>
            <person name="Tang Q."/>
            <person name="Cao H."/>
            <person name="Cheng P."/>
            <person name="Zheng Y."/>
            <person name="Yuan Z."/>
            <person name="Zhou Y."/>
            <person name="Liu J."/>
            <person name="Tang Z."/>
            <person name="Zhuo Y."/>
            <person name="Zhang Y."/>
            <person name="Yu L."/>
            <person name="Huang J."/>
            <person name="Yang P."/>
            <person name="Peng Q."/>
            <person name="Zhang J."/>
            <person name="Jiang W."/>
            <person name="Zhang Z."/>
            <person name="Lin K."/>
            <person name="Ro D.K."/>
            <person name="Chen X."/>
            <person name="Xiong X."/>
            <person name="Shang Y."/>
            <person name="Huang S."/>
            <person name="Zeng J."/>
        </authorList>
    </citation>
    <scope>NUCLEOTIDE SEQUENCE [LARGE SCALE GENOMIC DNA]</scope>
    <source>
        <strain evidence="4">cv. BLH2017</strain>
        <tissue evidence="3">Root</tissue>
    </source>
</reference>
<dbReference type="AlphaFoldDB" id="A0A200PX52"/>
<protein>
    <submittedName>
        <fullName evidence="3">Mad3/BUB1 homology region 1</fullName>
    </submittedName>
</protein>
<gene>
    <name evidence="3" type="ORF">BVC80_9093g119</name>
</gene>
<feature type="domain" description="BUB1 N-terminal" evidence="2">
    <location>
        <begin position="9"/>
        <end position="174"/>
    </location>
</feature>
<evidence type="ECO:0000259" key="2">
    <source>
        <dbReference type="PROSITE" id="PS51489"/>
    </source>
</evidence>
<dbReference type="SMART" id="SM00777">
    <property type="entry name" value="Mad3_BUB1_I"/>
    <property type="match status" value="1"/>
</dbReference>
<dbReference type="FunFam" id="1.25.40.430:FF:000005">
    <property type="entry name" value="Mad3/BUB1 homology region 1"/>
    <property type="match status" value="1"/>
</dbReference>
<feature type="compositionally biased region" description="Acidic residues" evidence="1">
    <location>
        <begin position="386"/>
        <end position="402"/>
    </location>
</feature>
<dbReference type="GO" id="GO:0051754">
    <property type="term" value="P:meiotic sister chromatid cohesion, centromeric"/>
    <property type="evidence" value="ECO:0007669"/>
    <property type="project" value="TreeGrafter"/>
</dbReference>
<evidence type="ECO:0000256" key="1">
    <source>
        <dbReference type="SAM" id="MobiDB-lite"/>
    </source>
</evidence>
<evidence type="ECO:0000313" key="4">
    <source>
        <dbReference type="Proteomes" id="UP000195402"/>
    </source>
</evidence>
<dbReference type="InterPro" id="IPR015661">
    <property type="entry name" value="Bub1/Mad3"/>
</dbReference>
<dbReference type="EMBL" id="MVGT01003948">
    <property type="protein sequence ID" value="OVA02770.1"/>
    <property type="molecule type" value="Genomic_DNA"/>
</dbReference>
<accession>A0A200PX52</accession>
<dbReference type="PANTHER" id="PTHR14030">
    <property type="entry name" value="MITOTIC CHECKPOINT SERINE/THREONINE-PROTEIN KINASE BUB1"/>
    <property type="match status" value="1"/>
</dbReference>
<dbReference type="PANTHER" id="PTHR14030:SF2">
    <property type="entry name" value="OS11G0128700 PROTEIN"/>
    <property type="match status" value="1"/>
</dbReference>
<dbReference type="OrthoDB" id="248495at2759"/>
<dbReference type="GO" id="GO:0004672">
    <property type="term" value="F:protein kinase activity"/>
    <property type="evidence" value="ECO:0007669"/>
    <property type="project" value="TreeGrafter"/>
</dbReference>
<dbReference type="OMA" id="AQTFETD"/>
<dbReference type="Gene3D" id="1.25.40.430">
    <property type="match status" value="1"/>
</dbReference>
<dbReference type="InParanoid" id="A0A200PX52"/>
<dbReference type="FunCoup" id="A0A200PX52">
    <property type="interactions" value="116"/>
</dbReference>
<dbReference type="PROSITE" id="PS51489">
    <property type="entry name" value="BUB1_N"/>
    <property type="match status" value="1"/>
</dbReference>